<evidence type="ECO:0000256" key="2">
    <source>
        <dbReference type="SAM" id="MobiDB-lite"/>
    </source>
</evidence>
<dbReference type="Proteomes" id="UP001301769">
    <property type="component" value="Unassembled WGS sequence"/>
</dbReference>
<dbReference type="EMBL" id="MU858210">
    <property type="protein sequence ID" value="KAK4209301.1"/>
    <property type="molecule type" value="Genomic_DNA"/>
</dbReference>
<keyword evidence="1" id="KW-0175">Coiled coil</keyword>
<name>A0AAN7B1J2_9PEZI</name>
<feature type="region of interest" description="Disordered" evidence="2">
    <location>
        <begin position="1"/>
        <end position="27"/>
    </location>
</feature>
<reference evidence="3" key="2">
    <citation type="submission" date="2023-05" db="EMBL/GenBank/DDBJ databases">
        <authorList>
            <consortium name="Lawrence Berkeley National Laboratory"/>
            <person name="Steindorff A."/>
            <person name="Hensen N."/>
            <person name="Bonometti L."/>
            <person name="Westerberg I."/>
            <person name="Brannstrom I.O."/>
            <person name="Guillou S."/>
            <person name="Cros-Aarteil S."/>
            <person name="Calhoun S."/>
            <person name="Haridas S."/>
            <person name="Kuo A."/>
            <person name="Mondo S."/>
            <person name="Pangilinan J."/>
            <person name="Riley R."/>
            <person name="Labutti K."/>
            <person name="Andreopoulos B."/>
            <person name="Lipzen A."/>
            <person name="Chen C."/>
            <person name="Yanf M."/>
            <person name="Daum C."/>
            <person name="Ng V."/>
            <person name="Clum A."/>
            <person name="Ohm R."/>
            <person name="Martin F."/>
            <person name="Silar P."/>
            <person name="Natvig D."/>
            <person name="Lalanne C."/>
            <person name="Gautier V."/>
            <person name="Ament-Velasquez S.L."/>
            <person name="Kruys A."/>
            <person name="Hutchinson M.I."/>
            <person name="Powell A.J."/>
            <person name="Barry K."/>
            <person name="Miller A.N."/>
            <person name="Grigoriev I.V."/>
            <person name="Debuchy R."/>
            <person name="Gladieux P."/>
            <person name="Thoren M.H."/>
            <person name="Johannesson H."/>
        </authorList>
    </citation>
    <scope>NUCLEOTIDE SEQUENCE</scope>
    <source>
        <strain evidence="3">PSN293</strain>
    </source>
</reference>
<dbReference type="AlphaFoldDB" id="A0AAN7B1J2"/>
<evidence type="ECO:0000256" key="1">
    <source>
        <dbReference type="SAM" id="Coils"/>
    </source>
</evidence>
<organism evidence="3 4">
    <name type="scientific">Rhypophila decipiens</name>
    <dbReference type="NCBI Taxonomy" id="261697"/>
    <lineage>
        <taxon>Eukaryota</taxon>
        <taxon>Fungi</taxon>
        <taxon>Dikarya</taxon>
        <taxon>Ascomycota</taxon>
        <taxon>Pezizomycotina</taxon>
        <taxon>Sordariomycetes</taxon>
        <taxon>Sordariomycetidae</taxon>
        <taxon>Sordariales</taxon>
        <taxon>Naviculisporaceae</taxon>
        <taxon>Rhypophila</taxon>
    </lineage>
</organism>
<protein>
    <submittedName>
        <fullName evidence="3">Uncharacterized protein</fullName>
    </submittedName>
</protein>
<feature type="compositionally biased region" description="Polar residues" evidence="2">
    <location>
        <begin position="1"/>
        <end position="19"/>
    </location>
</feature>
<feature type="coiled-coil region" evidence="1">
    <location>
        <begin position="351"/>
        <end position="407"/>
    </location>
</feature>
<evidence type="ECO:0000313" key="3">
    <source>
        <dbReference type="EMBL" id="KAK4209301.1"/>
    </source>
</evidence>
<feature type="coiled-coil region" evidence="1">
    <location>
        <begin position="247"/>
        <end position="308"/>
    </location>
</feature>
<reference evidence="3" key="1">
    <citation type="journal article" date="2023" name="Mol. Phylogenet. Evol.">
        <title>Genome-scale phylogeny and comparative genomics of the fungal order Sordariales.</title>
        <authorList>
            <person name="Hensen N."/>
            <person name="Bonometti L."/>
            <person name="Westerberg I."/>
            <person name="Brannstrom I.O."/>
            <person name="Guillou S."/>
            <person name="Cros-Aarteil S."/>
            <person name="Calhoun S."/>
            <person name="Haridas S."/>
            <person name="Kuo A."/>
            <person name="Mondo S."/>
            <person name="Pangilinan J."/>
            <person name="Riley R."/>
            <person name="LaButti K."/>
            <person name="Andreopoulos B."/>
            <person name="Lipzen A."/>
            <person name="Chen C."/>
            <person name="Yan M."/>
            <person name="Daum C."/>
            <person name="Ng V."/>
            <person name="Clum A."/>
            <person name="Steindorff A."/>
            <person name="Ohm R.A."/>
            <person name="Martin F."/>
            <person name="Silar P."/>
            <person name="Natvig D.O."/>
            <person name="Lalanne C."/>
            <person name="Gautier V."/>
            <person name="Ament-Velasquez S.L."/>
            <person name="Kruys A."/>
            <person name="Hutchinson M.I."/>
            <person name="Powell A.J."/>
            <person name="Barry K."/>
            <person name="Miller A.N."/>
            <person name="Grigoriev I.V."/>
            <person name="Debuchy R."/>
            <person name="Gladieux P."/>
            <person name="Hiltunen Thoren M."/>
            <person name="Johannesson H."/>
        </authorList>
    </citation>
    <scope>NUCLEOTIDE SEQUENCE</scope>
    <source>
        <strain evidence="3">PSN293</strain>
    </source>
</reference>
<accession>A0AAN7B1J2</accession>
<proteinExistence type="predicted"/>
<gene>
    <name evidence="3" type="ORF">QBC37DRAFT_404485</name>
</gene>
<sequence>MATSHSSYSTHRLGTNPTSRQRKDDIKKEYDDIDTRYASLKWEMDRCPATASNTAEDMRVELVKDRDHMLERVAKTEEAASESEESINKAIAELQVCAGLRATLGLSETAQARLQRIGDAFTPDDKVFVVRLANYCLGDPTFLDRLATQHLQMMASDTEYIQKQLDERDQTKTTDKLHDDILALNTRLIQQTEVVERLKAAEEGLEADKLSLEDNVKCLRAEQVKAAERENATRRELEDAHTRVRVLDAALDRAKKLKEERDSARQDLESIRLELSKHEPAILQAQQVPQLEEALAVATGQAEELQASLASRDATIVQLRQDIEKRQGDWTRLKKREEGARDKLTDAMRRSTADKTELEHVKQQMRDLERDCKMMSINNGIAAKRHEQQLKDERLNALREARDEEASRRPASPTEMLLTVTQQLTGMNLLREEFGAPLNLLHSPGRATEKMAPNKGIHWRISPAQAVVAPTAATPEALSLRILDELLYGKAEITGLTVMVDALTACLRETEQVNFDLICLALKRVFDCWDALQKITQFEHEAVLALAMSQALVALGQFKRAEDLESQAAERLKDNRALPPLARAMEVSKVEEFCRDDMYCRIFTSRDEAEYGICVVRGSVLAIAMADHRIYHIGSSDKFTDGVVWYLRPRSHQGLVIGLRFGYEENVWYTSASETSWTD</sequence>
<feature type="coiled-coil region" evidence="1">
    <location>
        <begin position="195"/>
        <end position="222"/>
    </location>
</feature>
<comment type="caution">
    <text evidence="3">The sequence shown here is derived from an EMBL/GenBank/DDBJ whole genome shotgun (WGS) entry which is preliminary data.</text>
</comment>
<keyword evidence="4" id="KW-1185">Reference proteome</keyword>
<evidence type="ECO:0000313" key="4">
    <source>
        <dbReference type="Proteomes" id="UP001301769"/>
    </source>
</evidence>